<dbReference type="AlphaFoldDB" id="A0A843U8W9"/>
<dbReference type="PROSITE" id="PS51329">
    <property type="entry name" value="C_CAP_COFACTOR_C"/>
    <property type="match status" value="1"/>
</dbReference>
<organism evidence="9 10">
    <name type="scientific">Colocasia esculenta</name>
    <name type="common">Wild taro</name>
    <name type="synonym">Arum esculentum</name>
    <dbReference type="NCBI Taxonomy" id="4460"/>
    <lineage>
        <taxon>Eukaryota</taxon>
        <taxon>Viridiplantae</taxon>
        <taxon>Streptophyta</taxon>
        <taxon>Embryophyta</taxon>
        <taxon>Tracheophyta</taxon>
        <taxon>Spermatophyta</taxon>
        <taxon>Magnoliopsida</taxon>
        <taxon>Liliopsida</taxon>
        <taxon>Araceae</taxon>
        <taxon>Aroideae</taxon>
        <taxon>Colocasieae</taxon>
        <taxon>Colocasia</taxon>
    </lineage>
</organism>
<keyword evidence="3" id="KW-0963">Cytoplasm</keyword>
<comment type="caution">
    <text evidence="9">The sequence shown here is derived from an EMBL/GenBank/DDBJ whole genome shotgun (WGS) entry which is preliminary data.</text>
</comment>
<evidence type="ECO:0000256" key="4">
    <source>
        <dbReference type="ARBA" id="ARBA00022990"/>
    </source>
</evidence>
<dbReference type="OrthoDB" id="194775at2759"/>
<feature type="region of interest" description="Disordered" evidence="7">
    <location>
        <begin position="1"/>
        <end position="58"/>
    </location>
</feature>
<dbReference type="InterPro" id="IPR017901">
    <property type="entry name" value="C-CAP_CF_C-like"/>
</dbReference>
<dbReference type="Pfam" id="PF07986">
    <property type="entry name" value="TBCC"/>
    <property type="match status" value="1"/>
</dbReference>
<dbReference type="Pfam" id="PF16752">
    <property type="entry name" value="TBCC_N"/>
    <property type="match status" value="1"/>
</dbReference>
<dbReference type="InterPro" id="IPR016098">
    <property type="entry name" value="CAP/MinC_C"/>
</dbReference>
<dbReference type="SMART" id="SM00673">
    <property type="entry name" value="CARP"/>
    <property type="match status" value="2"/>
</dbReference>
<keyword evidence="5" id="KW-0143">Chaperone</keyword>
<evidence type="ECO:0000313" key="10">
    <source>
        <dbReference type="Proteomes" id="UP000652761"/>
    </source>
</evidence>
<keyword evidence="10" id="KW-1185">Reference proteome</keyword>
<dbReference type="PANTHER" id="PTHR15139">
    <property type="entry name" value="TUBULIN FOLDING COFACTOR C"/>
    <property type="match status" value="1"/>
</dbReference>
<dbReference type="EMBL" id="NMUH01000488">
    <property type="protein sequence ID" value="MQL80048.1"/>
    <property type="molecule type" value="Genomic_DNA"/>
</dbReference>
<evidence type="ECO:0000313" key="9">
    <source>
        <dbReference type="EMBL" id="MQL80048.1"/>
    </source>
</evidence>
<evidence type="ECO:0000256" key="1">
    <source>
        <dbReference type="ARBA" id="ARBA00004496"/>
    </source>
</evidence>
<evidence type="ECO:0000259" key="8">
    <source>
        <dbReference type="PROSITE" id="PS51329"/>
    </source>
</evidence>
<feature type="domain" description="C-CAP/cofactor C-like" evidence="8">
    <location>
        <begin position="184"/>
        <end position="348"/>
    </location>
</feature>
<protein>
    <recommendedName>
        <fullName evidence="8">C-CAP/cofactor C-like domain-containing protein</fullName>
    </recommendedName>
</protein>
<keyword evidence="4" id="KW-0007">Acetylation</keyword>
<evidence type="ECO:0000256" key="3">
    <source>
        <dbReference type="ARBA" id="ARBA00022490"/>
    </source>
</evidence>
<evidence type="ECO:0000256" key="5">
    <source>
        <dbReference type="ARBA" id="ARBA00023186"/>
    </source>
</evidence>
<gene>
    <name evidence="9" type="ORF">Taro_012502</name>
</gene>
<sequence length="405" mass="45567">MEEDEPLPMASDQRPLSSSKALDPAAAQRKHAAMLERLSNRTSKPSAAASTTAAPPPFESVQSFVDRFSGSRRSLEADIERCRLHHQQRQGPLGTEPKQDLERMSAAIADMEKLVAENSYFLPSYEVRTALRSISDLKESVERASAELLPRKRFAFRNKIAEKRDPVDSVARKVEDVRVSDEGTRDVHAISSDRLTLPVQDSPGFRNKEGAVLVKDFRVSEEGMRGGQGEFSLCDLDSCQVHLTGKCRALFIHRLKNCRVCAGPILGSILIEEVENCVFMLASHQIRIHQARATDFYLRVRSRPIIEDSSGVRFAPYMLNYEGLVGELRDSGLEEETGNWANVDDFRWLRAVQSPNWCVLPEEERLCTIDISESFVNRGSWVRAGFPYCSSIIHIILGWGIEFKI</sequence>
<dbReference type="InterPro" id="IPR031925">
    <property type="entry name" value="TBCC_N"/>
</dbReference>
<reference evidence="9" key="1">
    <citation type="submission" date="2017-07" db="EMBL/GenBank/DDBJ databases">
        <title>Taro Niue Genome Assembly and Annotation.</title>
        <authorList>
            <person name="Atibalentja N."/>
            <person name="Keating K."/>
            <person name="Fields C.J."/>
        </authorList>
    </citation>
    <scope>NUCLEOTIDE SEQUENCE</scope>
    <source>
        <strain evidence="9">Niue_2</strain>
        <tissue evidence="9">Leaf</tissue>
    </source>
</reference>
<comment type="similarity">
    <text evidence="2">Belongs to the TBCC family.</text>
</comment>
<dbReference type="InterPro" id="IPR006599">
    <property type="entry name" value="CARP_motif"/>
</dbReference>
<dbReference type="GO" id="GO:0005737">
    <property type="term" value="C:cytoplasm"/>
    <property type="evidence" value="ECO:0007669"/>
    <property type="project" value="UniProtKB-SubCell"/>
</dbReference>
<comment type="subcellular location">
    <subcellularLocation>
        <location evidence="1">Cytoplasm</location>
    </subcellularLocation>
</comment>
<dbReference type="InterPro" id="IPR027684">
    <property type="entry name" value="TBCC"/>
</dbReference>
<dbReference type="GO" id="GO:0007023">
    <property type="term" value="P:post-chaperonin tubulin folding pathway"/>
    <property type="evidence" value="ECO:0007669"/>
    <property type="project" value="InterPro"/>
</dbReference>
<evidence type="ECO:0000256" key="2">
    <source>
        <dbReference type="ARBA" id="ARBA00008848"/>
    </source>
</evidence>
<accession>A0A843U8W9</accession>
<dbReference type="PANTHER" id="PTHR15139:SF0">
    <property type="entry name" value="TUBULIN-SPECIFIC CHAPERONE C"/>
    <property type="match status" value="1"/>
</dbReference>
<dbReference type="InterPro" id="IPR038397">
    <property type="entry name" value="TBCC_N_sf"/>
</dbReference>
<dbReference type="Proteomes" id="UP000652761">
    <property type="component" value="Unassembled WGS sequence"/>
</dbReference>
<name>A0A843U8W9_COLES</name>
<evidence type="ECO:0000256" key="6">
    <source>
        <dbReference type="ARBA" id="ARBA00026055"/>
    </source>
</evidence>
<dbReference type="Gene3D" id="2.160.20.70">
    <property type="match status" value="1"/>
</dbReference>
<dbReference type="Gene3D" id="1.20.58.1250">
    <property type="entry name" value="Tubulin Binding Cofactor C, N-terminal domain"/>
    <property type="match status" value="1"/>
</dbReference>
<comment type="subunit">
    <text evidence="6">Supercomplex made of cofactors A to E. Cofactors A and D function by capturing and stabilizing tubulin in a quasi-native conformation. Cofactor E binds to the cofactor D-tubulin complex; interaction with cofactor C then causes the release of tubulin polypeptides that are committed to the native state.</text>
</comment>
<dbReference type="GO" id="GO:0007021">
    <property type="term" value="P:tubulin complex assembly"/>
    <property type="evidence" value="ECO:0007669"/>
    <property type="project" value="TreeGrafter"/>
</dbReference>
<dbReference type="GO" id="GO:0015631">
    <property type="term" value="F:tubulin binding"/>
    <property type="evidence" value="ECO:0007669"/>
    <property type="project" value="InterPro"/>
</dbReference>
<feature type="compositionally biased region" description="Low complexity" evidence="7">
    <location>
        <begin position="42"/>
        <end position="53"/>
    </location>
</feature>
<dbReference type="InterPro" id="IPR012945">
    <property type="entry name" value="Tubulin-bd_cofactor_C_dom"/>
</dbReference>
<dbReference type="FunFam" id="2.160.20.70:FF:000009">
    <property type="entry name" value="Tubulin-folding cofactor C"/>
    <property type="match status" value="1"/>
</dbReference>
<evidence type="ECO:0000256" key="7">
    <source>
        <dbReference type="SAM" id="MobiDB-lite"/>
    </source>
</evidence>
<proteinExistence type="inferred from homology"/>